<keyword evidence="5 8" id="KW-0067">ATP-binding</keyword>
<evidence type="ECO:0000256" key="1">
    <source>
        <dbReference type="ARBA" id="ARBA00001953"/>
    </source>
</evidence>
<accession>A0A7Z0GLI1</accession>
<feature type="domain" description="Biotin carboxylation" evidence="11">
    <location>
        <begin position="12"/>
        <end position="464"/>
    </location>
</feature>
<dbReference type="InterPro" id="IPR001882">
    <property type="entry name" value="Biotin_BS"/>
</dbReference>
<dbReference type="SUPFAM" id="SSF51230">
    <property type="entry name" value="Single hybrid motif"/>
    <property type="match status" value="1"/>
</dbReference>
<dbReference type="AlphaFoldDB" id="A0A7Z0GLI1"/>
<feature type="domain" description="Lipoyl-binding" evidence="9">
    <location>
        <begin position="601"/>
        <end position="675"/>
    </location>
</feature>
<evidence type="ECO:0000256" key="6">
    <source>
        <dbReference type="ARBA" id="ARBA00023267"/>
    </source>
</evidence>
<dbReference type="SMART" id="SM00878">
    <property type="entry name" value="Biotin_carb_C"/>
    <property type="match status" value="1"/>
</dbReference>
<sequence>MPQHPRTRPAPLFSTVLVANRGEIACRVIATLHRLGIASVAVHSEADADAAHVRLADRSVCLGPAAASASYLDIEAVLEAARVTGAQAIHPGYGFLSENAAFARACAEAGIVFIGPGVRALEIMGDKIRSKDHVAAAGVPLVEGVSTPGLGDDELVAAAAGMTFPALIKPSAGGGGKGMQVVERFEDLAAALPAARRVARSAFGDDALMIEQLIRSPRHIEVQVLADDHGRVIHLGERECSLQRRHQKVIEEAPSPLLLDSPDGERLRAELGEAACEAARSVDYRGAGTVEFLVSDAQPEKFFFMEMNTRLQVEHPVTEEITGVDLVEQQVRIAAGQPLELTQDDVVLTGHAIEARVYAETPEAGFMPSTGRILHLHEPSGPGVRVASGLREGSSVGVNYDPMLAKVIASGPNREQALARLHRALGETVVLGVQTNLAYLRGLLADEDVRAGRMDTTLIERRLPELEFPRPDDDALTAAALHLAGPQAGPASGMGSGWTSDGWRLTEPAVPTLLVTHCSPGGEQLTAMVQLDGTATLTPLPTGASTSRPGTHLLTRETRSRPVALVRDGAEVWVWAGGLTVRLTVADRRAQTVTALTQREAELSEASPEVTAPLPGTVIAVEADTGTQVTAGDPLVTIEAMKMEHRMLAPFDGTVSIAVAAGDQVSLGQVLATVTKED</sequence>
<dbReference type="InterPro" id="IPR011053">
    <property type="entry name" value="Single_hybrid_motif"/>
</dbReference>
<dbReference type="Proteomes" id="UP000535437">
    <property type="component" value="Unassembled WGS sequence"/>
</dbReference>
<dbReference type="PROSITE" id="PS00188">
    <property type="entry name" value="BIOTIN"/>
    <property type="match status" value="1"/>
</dbReference>
<dbReference type="InterPro" id="IPR011054">
    <property type="entry name" value="Rudment_hybrid_motif"/>
</dbReference>
<dbReference type="Pfam" id="PF00289">
    <property type="entry name" value="Biotin_carb_N"/>
    <property type="match status" value="1"/>
</dbReference>
<dbReference type="GO" id="GO:0046872">
    <property type="term" value="F:metal ion binding"/>
    <property type="evidence" value="ECO:0007669"/>
    <property type="project" value="InterPro"/>
</dbReference>
<evidence type="ECO:0000259" key="11">
    <source>
        <dbReference type="PROSITE" id="PS50979"/>
    </source>
</evidence>
<gene>
    <name evidence="12" type="ORF">HNR09_000464</name>
</gene>
<evidence type="ECO:0000256" key="3">
    <source>
        <dbReference type="ARBA" id="ARBA00022598"/>
    </source>
</evidence>
<keyword evidence="13" id="KW-1185">Reference proteome</keyword>
<reference evidence="12 13" key="1">
    <citation type="submission" date="2020-07" db="EMBL/GenBank/DDBJ databases">
        <title>Sequencing the genomes of 1000 actinobacteria strains.</title>
        <authorList>
            <person name="Klenk H.-P."/>
        </authorList>
    </citation>
    <scope>NUCLEOTIDE SEQUENCE [LARGE SCALE GENOMIC DNA]</scope>
    <source>
        <strain evidence="12 13">DSM 15475</strain>
    </source>
</reference>
<dbReference type="SUPFAM" id="SSF56059">
    <property type="entry name" value="Glutathione synthetase ATP-binding domain-like"/>
    <property type="match status" value="1"/>
</dbReference>
<dbReference type="Pfam" id="PF02786">
    <property type="entry name" value="CPSase_L_D2"/>
    <property type="match status" value="1"/>
</dbReference>
<dbReference type="InterPro" id="IPR011764">
    <property type="entry name" value="Biotin_carboxylation_dom"/>
</dbReference>
<dbReference type="PANTHER" id="PTHR18866">
    <property type="entry name" value="CARBOXYLASE:PYRUVATE/ACETYL-COA/PROPIONYL-COA CARBOXYLASE"/>
    <property type="match status" value="1"/>
</dbReference>
<evidence type="ECO:0000256" key="2">
    <source>
        <dbReference type="ARBA" id="ARBA00013263"/>
    </source>
</evidence>
<dbReference type="PROSITE" id="PS50968">
    <property type="entry name" value="BIOTINYL_LIPOYL"/>
    <property type="match status" value="1"/>
</dbReference>
<dbReference type="InterPro" id="IPR011761">
    <property type="entry name" value="ATP-grasp"/>
</dbReference>
<feature type="domain" description="ATP-grasp" evidence="10">
    <location>
        <begin position="131"/>
        <end position="335"/>
    </location>
</feature>
<evidence type="ECO:0000259" key="10">
    <source>
        <dbReference type="PROSITE" id="PS50975"/>
    </source>
</evidence>
<keyword evidence="4 8" id="KW-0547">Nucleotide-binding</keyword>
<proteinExistence type="predicted"/>
<dbReference type="Pfam" id="PF00364">
    <property type="entry name" value="Biotin_lipoyl"/>
    <property type="match status" value="1"/>
</dbReference>
<dbReference type="GO" id="GO:0004075">
    <property type="term" value="F:biotin carboxylase activity"/>
    <property type="evidence" value="ECO:0007669"/>
    <property type="project" value="UniProtKB-EC"/>
</dbReference>
<keyword evidence="6" id="KW-0092">Biotin</keyword>
<dbReference type="RefSeq" id="WP_179540588.1">
    <property type="nucleotide sequence ID" value="NZ_BAAALL010000004.1"/>
</dbReference>
<dbReference type="InterPro" id="IPR000089">
    <property type="entry name" value="Biotin_lipoyl"/>
</dbReference>
<dbReference type="Gene3D" id="2.40.50.100">
    <property type="match status" value="1"/>
</dbReference>
<dbReference type="PROSITE" id="PS50975">
    <property type="entry name" value="ATP_GRASP"/>
    <property type="match status" value="1"/>
</dbReference>
<keyword evidence="3 12" id="KW-0436">Ligase</keyword>
<comment type="pathway">
    <text evidence="7">Amino-acid degradation; L-leucine degradation.</text>
</comment>
<dbReference type="FunFam" id="3.40.50.20:FF:000010">
    <property type="entry name" value="Propionyl-CoA carboxylase subunit alpha"/>
    <property type="match status" value="1"/>
</dbReference>
<name>A0A7Z0GLI1_9MICC</name>
<dbReference type="SUPFAM" id="SSF51246">
    <property type="entry name" value="Rudiment single hybrid motif"/>
    <property type="match status" value="1"/>
</dbReference>
<dbReference type="InterPro" id="IPR005479">
    <property type="entry name" value="CPAse_ATP-bd"/>
</dbReference>
<comment type="cofactor">
    <cofactor evidence="1">
        <name>biotin</name>
        <dbReference type="ChEBI" id="CHEBI:57586"/>
    </cofactor>
</comment>
<evidence type="ECO:0000256" key="7">
    <source>
        <dbReference type="ARBA" id="ARBA00046317"/>
    </source>
</evidence>
<dbReference type="PANTHER" id="PTHR18866:SF33">
    <property type="entry name" value="METHYLCROTONOYL-COA CARBOXYLASE SUBUNIT ALPHA, MITOCHONDRIAL-RELATED"/>
    <property type="match status" value="1"/>
</dbReference>
<evidence type="ECO:0000256" key="5">
    <source>
        <dbReference type="ARBA" id="ARBA00022840"/>
    </source>
</evidence>
<evidence type="ECO:0000259" key="9">
    <source>
        <dbReference type="PROSITE" id="PS50968"/>
    </source>
</evidence>
<comment type="caution">
    <text evidence="12">The sequence shown here is derived from an EMBL/GenBank/DDBJ whole genome shotgun (WGS) entry which is preliminary data.</text>
</comment>
<dbReference type="Pfam" id="PF02785">
    <property type="entry name" value="Biotin_carb_C"/>
    <property type="match status" value="1"/>
</dbReference>
<dbReference type="EC" id="6.3.4.14" evidence="2"/>
<dbReference type="PROSITE" id="PS00867">
    <property type="entry name" value="CPSASE_2"/>
    <property type="match status" value="1"/>
</dbReference>
<dbReference type="CDD" id="cd06850">
    <property type="entry name" value="biotinyl_domain"/>
    <property type="match status" value="1"/>
</dbReference>
<dbReference type="InterPro" id="IPR005481">
    <property type="entry name" value="BC-like_N"/>
</dbReference>
<dbReference type="EMBL" id="JACCFY010000001">
    <property type="protein sequence ID" value="NYJ77053.1"/>
    <property type="molecule type" value="Genomic_DNA"/>
</dbReference>
<dbReference type="InterPro" id="IPR005482">
    <property type="entry name" value="Biotin_COase_C"/>
</dbReference>
<dbReference type="FunFam" id="3.30.470.20:FF:000028">
    <property type="entry name" value="Methylcrotonoyl-CoA carboxylase subunit alpha, mitochondrial"/>
    <property type="match status" value="1"/>
</dbReference>
<evidence type="ECO:0000256" key="4">
    <source>
        <dbReference type="ARBA" id="ARBA00022741"/>
    </source>
</evidence>
<dbReference type="PROSITE" id="PS50979">
    <property type="entry name" value="BC"/>
    <property type="match status" value="1"/>
</dbReference>
<dbReference type="SUPFAM" id="SSF52440">
    <property type="entry name" value="PreATP-grasp domain"/>
    <property type="match status" value="1"/>
</dbReference>
<protein>
    <recommendedName>
        <fullName evidence="2">biotin carboxylase</fullName>
        <ecNumber evidence="2">6.3.4.14</ecNumber>
    </recommendedName>
</protein>
<organism evidence="12 13">
    <name type="scientific">Nesterenkonia xinjiangensis</name>
    <dbReference type="NCBI Taxonomy" id="225327"/>
    <lineage>
        <taxon>Bacteria</taxon>
        <taxon>Bacillati</taxon>
        <taxon>Actinomycetota</taxon>
        <taxon>Actinomycetes</taxon>
        <taxon>Micrococcales</taxon>
        <taxon>Micrococcaceae</taxon>
        <taxon>Nesterenkonia</taxon>
    </lineage>
</organism>
<evidence type="ECO:0000313" key="12">
    <source>
        <dbReference type="EMBL" id="NYJ77053.1"/>
    </source>
</evidence>
<dbReference type="Gene3D" id="3.30.470.20">
    <property type="entry name" value="ATP-grasp fold, B domain"/>
    <property type="match status" value="1"/>
</dbReference>
<dbReference type="GO" id="GO:0005524">
    <property type="term" value="F:ATP binding"/>
    <property type="evidence" value="ECO:0007669"/>
    <property type="project" value="UniProtKB-UniRule"/>
</dbReference>
<evidence type="ECO:0000256" key="8">
    <source>
        <dbReference type="PROSITE-ProRule" id="PRU00409"/>
    </source>
</evidence>
<evidence type="ECO:0000313" key="13">
    <source>
        <dbReference type="Proteomes" id="UP000535437"/>
    </source>
</evidence>
<dbReference type="InterPro" id="IPR016185">
    <property type="entry name" value="PreATP-grasp_dom_sf"/>
</dbReference>
<dbReference type="InterPro" id="IPR050856">
    <property type="entry name" value="Biotin_carboxylase_complex"/>
</dbReference>